<dbReference type="GO" id="GO:0003885">
    <property type="term" value="F:D-arabinono-1,4-lactone oxidase activity"/>
    <property type="evidence" value="ECO:0007669"/>
    <property type="project" value="TreeGrafter"/>
</dbReference>
<dbReference type="SUPFAM" id="SSF56176">
    <property type="entry name" value="FAD-binding/transporter-associated domain-like"/>
    <property type="match status" value="1"/>
</dbReference>
<dbReference type="InterPro" id="IPR016169">
    <property type="entry name" value="FAD-bd_PCMH_sub2"/>
</dbReference>
<protein>
    <recommendedName>
        <fullName evidence="2">FAD-binding PCMH-type domain-containing protein</fullName>
    </recommendedName>
</protein>
<sequence>MAAAQQTPAIEHLDADFLHNDLIQRAKADPSLRALLPLLGEPSLPPVDETSKKNGVQTDAPGVPTRTFTFDAGPEWDGLESWEVEEVLEVDGSGPQHFKNWVACIDFEPSHVLLARSIEGVRRVVRWASRVGKSVRVAGYRHTWSPLWNEPGNVILTFVHPAGREALPYRDAPSGWRSELHGIELVESVGGRTPAPGHAFARVMAGTSNNEFRQWCYNNGNPQWGLPFNVVVAEVTFGGSTSTICHGAGMRTDTLCDLIEEVRFIDAHGKDQVVDDPEELRAASGAFGFLGIVTSVVLRLEPASVAELRPTQVPLVLAIPPPDGFPLPPIVKQQNEEAGITQKDIDAARKEFIRRAEEDHFHEFFWFPYQKNAWLNTWKPRPLTEFNVPELGRYPTFGLPDEIFEAQKANGALAAEIAKNTSLPGAQQCYAFGIASLAGLPNVPVGGTPMTTLSSEALHFRGGSQNFPFYGMEWEVPIRPSPNGTETRDYTQIQQAWWDAIALIYASPHAPLRAALEMRLTAGSNTILAAQRGNGVLGTASLEVFTLLTTPADEWRAFRQAVVDKWTSFGPGGDSGVGLARPHWNKQWTDLTVHGRPIKDYLREEAYKDAFAEFRVALEGILNKRGTSTREARKLFSNPLMEDLIWDD</sequence>
<evidence type="ECO:0000313" key="4">
    <source>
        <dbReference type="Proteomes" id="UP000077266"/>
    </source>
</evidence>
<dbReference type="PANTHER" id="PTHR43762:SF1">
    <property type="entry name" value="D-ARABINONO-1,4-LACTONE OXIDASE"/>
    <property type="match status" value="1"/>
</dbReference>
<reference evidence="3 4" key="1">
    <citation type="journal article" date="2016" name="Mol. Biol. Evol.">
        <title>Comparative Genomics of Early-Diverging Mushroom-Forming Fungi Provides Insights into the Origins of Lignocellulose Decay Capabilities.</title>
        <authorList>
            <person name="Nagy L.G."/>
            <person name="Riley R."/>
            <person name="Tritt A."/>
            <person name="Adam C."/>
            <person name="Daum C."/>
            <person name="Floudas D."/>
            <person name="Sun H."/>
            <person name="Yadav J.S."/>
            <person name="Pangilinan J."/>
            <person name="Larsson K.H."/>
            <person name="Matsuura K."/>
            <person name="Barry K."/>
            <person name="Labutti K."/>
            <person name="Kuo R."/>
            <person name="Ohm R.A."/>
            <person name="Bhattacharya S.S."/>
            <person name="Shirouzu T."/>
            <person name="Yoshinaga Y."/>
            <person name="Martin F.M."/>
            <person name="Grigoriev I.V."/>
            <person name="Hibbett D.S."/>
        </authorList>
    </citation>
    <scope>NUCLEOTIDE SEQUENCE [LARGE SCALE GENOMIC DNA]</scope>
    <source>
        <strain evidence="3 4">HHB12029</strain>
    </source>
</reference>
<dbReference type="PROSITE" id="PS51387">
    <property type="entry name" value="FAD_PCMH"/>
    <property type="match status" value="1"/>
</dbReference>
<dbReference type="InterPro" id="IPR016166">
    <property type="entry name" value="FAD-bd_PCMH"/>
</dbReference>
<gene>
    <name evidence="3" type="ORF">EXIGLDRAFT_741843</name>
</gene>
<dbReference type="GO" id="GO:0071949">
    <property type="term" value="F:FAD binding"/>
    <property type="evidence" value="ECO:0007669"/>
    <property type="project" value="InterPro"/>
</dbReference>
<keyword evidence="4" id="KW-1185">Reference proteome</keyword>
<dbReference type="Proteomes" id="UP000077266">
    <property type="component" value="Unassembled WGS sequence"/>
</dbReference>
<organism evidence="3 4">
    <name type="scientific">Exidia glandulosa HHB12029</name>
    <dbReference type="NCBI Taxonomy" id="1314781"/>
    <lineage>
        <taxon>Eukaryota</taxon>
        <taxon>Fungi</taxon>
        <taxon>Dikarya</taxon>
        <taxon>Basidiomycota</taxon>
        <taxon>Agaricomycotina</taxon>
        <taxon>Agaricomycetes</taxon>
        <taxon>Auriculariales</taxon>
        <taxon>Exidiaceae</taxon>
        <taxon>Exidia</taxon>
    </lineage>
</organism>
<evidence type="ECO:0000313" key="3">
    <source>
        <dbReference type="EMBL" id="KZV84829.1"/>
    </source>
</evidence>
<dbReference type="InParanoid" id="A0A165ZQ13"/>
<dbReference type="Gene3D" id="3.30.43.10">
    <property type="entry name" value="Uridine Diphospho-n-acetylenolpyruvylglucosamine Reductase, domain 2"/>
    <property type="match status" value="1"/>
</dbReference>
<dbReference type="OrthoDB" id="610608at2759"/>
<dbReference type="InterPro" id="IPR016167">
    <property type="entry name" value="FAD-bd_PCMH_sub1"/>
</dbReference>
<feature type="domain" description="FAD-binding PCMH-type" evidence="2">
    <location>
        <begin position="105"/>
        <end position="303"/>
    </location>
</feature>
<proteinExistence type="predicted"/>
<dbReference type="AlphaFoldDB" id="A0A165ZQ13"/>
<accession>A0A165ZQ13</accession>
<dbReference type="PANTHER" id="PTHR43762">
    <property type="entry name" value="L-GULONOLACTONE OXIDASE"/>
    <property type="match status" value="1"/>
</dbReference>
<dbReference type="EMBL" id="KV426209">
    <property type="protein sequence ID" value="KZV84829.1"/>
    <property type="molecule type" value="Genomic_DNA"/>
</dbReference>
<feature type="region of interest" description="Disordered" evidence="1">
    <location>
        <begin position="44"/>
        <end position="65"/>
    </location>
</feature>
<dbReference type="InterPro" id="IPR010031">
    <property type="entry name" value="FAD_lactone_oxidase-like"/>
</dbReference>
<name>A0A165ZQ13_EXIGL</name>
<evidence type="ECO:0000256" key="1">
    <source>
        <dbReference type="SAM" id="MobiDB-lite"/>
    </source>
</evidence>
<dbReference type="InterPro" id="IPR036318">
    <property type="entry name" value="FAD-bd_PCMH-like_sf"/>
</dbReference>
<dbReference type="GO" id="GO:0005739">
    <property type="term" value="C:mitochondrion"/>
    <property type="evidence" value="ECO:0007669"/>
    <property type="project" value="TreeGrafter"/>
</dbReference>
<dbReference type="Gene3D" id="3.30.465.10">
    <property type="match status" value="1"/>
</dbReference>
<dbReference type="STRING" id="1314781.A0A165ZQ13"/>
<evidence type="ECO:0000259" key="2">
    <source>
        <dbReference type="PROSITE" id="PS51387"/>
    </source>
</evidence>